<name>A0A4Y2ITP7_ARAVE</name>
<sequence>MGKVTSPNPTGGTRICPLESIPNDSVCLCEDTYAKTVIRTEAGRYVATLPFKSPPVSETTEFRALKCFYHLEGKLDRDPILKRQYLELMRFIVKSYGIPDSEVLNPRRYYLPHHGIRKNDSTSTKLRVVFKASAKDSEGRSLNGYLEKETQVTKRFVEIAVKIWSSPNSYDC</sequence>
<dbReference type="OrthoDB" id="8045623at2759"/>
<gene>
    <name evidence="1" type="ORF">AVEN_56748_1</name>
</gene>
<organism evidence="1 2">
    <name type="scientific">Araneus ventricosus</name>
    <name type="common">Orbweaver spider</name>
    <name type="synonym">Epeira ventricosa</name>
    <dbReference type="NCBI Taxonomy" id="182803"/>
    <lineage>
        <taxon>Eukaryota</taxon>
        <taxon>Metazoa</taxon>
        <taxon>Ecdysozoa</taxon>
        <taxon>Arthropoda</taxon>
        <taxon>Chelicerata</taxon>
        <taxon>Arachnida</taxon>
        <taxon>Araneae</taxon>
        <taxon>Araneomorphae</taxon>
        <taxon>Entelegynae</taxon>
        <taxon>Araneoidea</taxon>
        <taxon>Araneidae</taxon>
        <taxon>Araneus</taxon>
    </lineage>
</organism>
<evidence type="ECO:0000313" key="1">
    <source>
        <dbReference type="EMBL" id="GBM81040.1"/>
    </source>
</evidence>
<accession>A0A4Y2ITP7</accession>
<dbReference type="PANTHER" id="PTHR47331:SF1">
    <property type="entry name" value="GAG-LIKE PROTEIN"/>
    <property type="match status" value="1"/>
</dbReference>
<keyword evidence="2" id="KW-1185">Reference proteome</keyword>
<protein>
    <submittedName>
        <fullName evidence="1">Uncharacterized protein</fullName>
    </submittedName>
</protein>
<comment type="caution">
    <text evidence="1">The sequence shown here is derived from an EMBL/GenBank/DDBJ whole genome shotgun (WGS) entry which is preliminary data.</text>
</comment>
<evidence type="ECO:0000313" key="2">
    <source>
        <dbReference type="Proteomes" id="UP000499080"/>
    </source>
</evidence>
<dbReference type="Proteomes" id="UP000499080">
    <property type="component" value="Unassembled WGS sequence"/>
</dbReference>
<reference evidence="1 2" key="1">
    <citation type="journal article" date="2019" name="Sci. Rep.">
        <title>Orb-weaving spider Araneus ventricosus genome elucidates the spidroin gene catalogue.</title>
        <authorList>
            <person name="Kono N."/>
            <person name="Nakamura H."/>
            <person name="Ohtoshi R."/>
            <person name="Moran D.A.P."/>
            <person name="Shinohara A."/>
            <person name="Yoshida Y."/>
            <person name="Fujiwara M."/>
            <person name="Mori M."/>
            <person name="Tomita M."/>
            <person name="Arakawa K."/>
        </authorList>
    </citation>
    <scope>NUCLEOTIDE SEQUENCE [LARGE SCALE GENOMIC DNA]</scope>
</reference>
<dbReference type="PANTHER" id="PTHR47331">
    <property type="entry name" value="PHD-TYPE DOMAIN-CONTAINING PROTEIN"/>
    <property type="match status" value="1"/>
</dbReference>
<dbReference type="AlphaFoldDB" id="A0A4Y2ITP7"/>
<dbReference type="EMBL" id="BGPR01002919">
    <property type="protein sequence ID" value="GBM81040.1"/>
    <property type="molecule type" value="Genomic_DNA"/>
</dbReference>
<proteinExistence type="predicted"/>